<protein>
    <submittedName>
        <fullName evidence="2">FxsA family protein</fullName>
    </submittedName>
</protein>
<organism evidence="2">
    <name type="scientific">Candidatus Fermentithermobacillus carboniphilus</name>
    <dbReference type="NCBI Taxonomy" id="3085328"/>
    <lineage>
        <taxon>Bacteria</taxon>
        <taxon>Bacillati</taxon>
        <taxon>Bacillota</taxon>
        <taxon>Candidatus Fermentithermobacillia</taxon>
        <taxon>Candidatus Fermentithermobacillales</taxon>
        <taxon>Candidatus Fermentithermobacillaceae</taxon>
        <taxon>Candidatus Fermentithermobacillus</taxon>
    </lineage>
</organism>
<dbReference type="NCBIfam" id="NF008528">
    <property type="entry name" value="PRK11463.1-2"/>
    <property type="match status" value="1"/>
</dbReference>
<dbReference type="InterPro" id="IPR007313">
    <property type="entry name" value="FxsA"/>
</dbReference>
<keyword evidence="1" id="KW-0472">Membrane</keyword>
<gene>
    <name evidence="2" type="ORF">IMF26_03055</name>
</gene>
<evidence type="ECO:0000313" key="2">
    <source>
        <dbReference type="EMBL" id="QUL99062.1"/>
    </source>
</evidence>
<dbReference type="PANTHER" id="PTHR35335">
    <property type="entry name" value="UPF0716 PROTEIN FXSA"/>
    <property type="match status" value="1"/>
</dbReference>
<keyword evidence="1" id="KW-0812">Transmembrane</keyword>
<reference evidence="2" key="2">
    <citation type="journal article" date="2023" name="Biology">
        <title>Prokaryotic Life Associated with Coal-Fire Gas Vents Revealed by Metagenomics.</title>
        <authorList>
            <person name="Kadnikov V.V."/>
            <person name="Mardanov A.V."/>
            <person name="Beletsky A.V."/>
            <person name="Karnachuk O.V."/>
            <person name="Ravin N.V."/>
        </authorList>
    </citation>
    <scope>NUCLEOTIDE SEQUENCE</scope>
    <source>
        <strain evidence="2">Bu02</strain>
    </source>
</reference>
<keyword evidence="1" id="KW-1133">Transmembrane helix</keyword>
<feature type="transmembrane region" description="Helical" evidence="1">
    <location>
        <begin position="82"/>
        <end position="107"/>
    </location>
</feature>
<reference evidence="2" key="1">
    <citation type="submission" date="2020-10" db="EMBL/GenBank/DDBJ databases">
        <authorList>
            <person name="Kadnikov V."/>
            <person name="Beletsky A.V."/>
            <person name="Mardanov A.V."/>
            <person name="Karnachuk O.V."/>
            <person name="Ravin N.V."/>
        </authorList>
    </citation>
    <scope>NUCLEOTIDE SEQUENCE</scope>
    <source>
        <strain evidence="2">Bu02</strain>
    </source>
</reference>
<feature type="transmembrane region" description="Helical" evidence="1">
    <location>
        <begin position="36"/>
        <end position="61"/>
    </location>
</feature>
<accession>A0AAT9LER9</accession>
<evidence type="ECO:0000256" key="1">
    <source>
        <dbReference type="SAM" id="Phobius"/>
    </source>
</evidence>
<dbReference type="AlphaFoldDB" id="A0AAT9LER9"/>
<dbReference type="KEGG" id="fcz:IMF26_03055"/>
<sequence>MSFTAKLVLTGIFVFTILPIIELALLIEVGRRIGTFWTVAMVIGTGILGGILLGLEGYGVIRALKREVHQGRIPGDQIIDGVLVSIGAVLLITPGLLTDIAGVFLMFPPTRFIARALVKRWIRNYIFIDL</sequence>
<name>A0AAT9LER9_9FIRM</name>
<proteinExistence type="predicted"/>
<dbReference type="PANTHER" id="PTHR35335:SF1">
    <property type="entry name" value="UPF0716 PROTEIN FXSA"/>
    <property type="match status" value="1"/>
</dbReference>
<dbReference type="EMBL" id="CP062796">
    <property type="protein sequence ID" value="QUL99062.1"/>
    <property type="molecule type" value="Genomic_DNA"/>
</dbReference>
<dbReference type="Pfam" id="PF04186">
    <property type="entry name" value="FxsA"/>
    <property type="match status" value="1"/>
</dbReference>
<dbReference type="GO" id="GO:0016020">
    <property type="term" value="C:membrane"/>
    <property type="evidence" value="ECO:0007669"/>
    <property type="project" value="InterPro"/>
</dbReference>